<organism evidence="1 2">
    <name type="scientific">Melastoma candidum</name>
    <dbReference type="NCBI Taxonomy" id="119954"/>
    <lineage>
        <taxon>Eukaryota</taxon>
        <taxon>Viridiplantae</taxon>
        <taxon>Streptophyta</taxon>
        <taxon>Embryophyta</taxon>
        <taxon>Tracheophyta</taxon>
        <taxon>Spermatophyta</taxon>
        <taxon>Magnoliopsida</taxon>
        <taxon>eudicotyledons</taxon>
        <taxon>Gunneridae</taxon>
        <taxon>Pentapetalae</taxon>
        <taxon>rosids</taxon>
        <taxon>malvids</taxon>
        <taxon>Myrtales</taxon>
        <taxon>Melastomataceae</taxon>
        <taxon>Melastomatoideae</taxon>
        <taxon>Melastomateae</taxon>
        <taxon>Melastoma</taxon>
    </lineage>
</organism>
<evidence type="ECO:0000313" key="2">
    <source>
        <dbReference type="Proteomes" id="UP001057402"/>
    </source>
</evidence>
<accession>A0ACB9RYQ9</accession>
<gene>
    <name evidence="1" type="ORF">MLD38_002351</name>
</gene>
<dbReference type="EMBL" id="CM042881">
    <property type="protein sequence ID" value="KAI4384163.1"/>
    <property type="molecule type" value="Genomic_DNA"/>
</dbReference>
<dbReference type="Proteomes" id="UP001057402">
    <property type="component" value="Chromosome 2"/>
</dbReference>
<proteinExistence type="predicted"/>
<sequence length="153" mass="16150">MPDNHCIHTNEQINVGGGQQPFSSNDFVCLPIDFNNKCNVGYGFGNMTTPEAGQGFPPSTLGVEALREHFKNSKFPRGMDHYLPVVFSPPGDGRTLTEPSLVVALANQQLCEGSDPGADNSSYGKDQLGTGIGTGCRSSVSRQSSGGAEVTVK</sequence>
<keyword evidence="2" id="KW-1185">Reference proteome</keyword>
<comment type="caution">
    <text evidence="1">The sequence shown here is derived from an EMBL/GenBank/DDBJ whole genome shotgun (WGS) entry which is preliminary data.</text>
</comment>
<protein>
    <submittedName>
        <fullName evidence="1">Uncharacterized protein</fullName>
    </submittedName>
</protein>
<reference evidence="2" key="1">
    <citation type="journal article" date="2023" name="Front. Plant Sci.">
        <title>Chromosomal-level genome assembly of Melastoma candidum provides insights into trichome evolution.</title>
        <authorList>
            <person name="Zhong Y."/>
            <person name="Wu W."/>
            <person name="Sun C."/>
            <person name="Zou P."/>
            <person name="Liu Y."/>
            <person name="Dai S."/>
            <person name="Zhou R."/>
        </authorList>
    </citation>
    <scope>NUCLEOTIDE SEQUENCE [LARGE SCALE GENOMIC DNA]</scope>
</reference>
<evidence type="ECO:0000313" key="1">
    <source>
        <dbReference type="EMBL" id="KAI4384163.1"/>
    </source>
</evidence>
<name>A0ACB9RYQ9_9MYRT</name>